<organism evidence="2">
    <name type="scientific">Tanacetum cinerariifolium</name>
    <name type="common">Dalmatian daisy</name>
    <name type="synonym">Chrysanthemum cinerariifolium</name>
    <dbReference type="NCBI Taxonomy" id="118510"/>
    <lineage>
        <taxon>Eukaryota</taxon>
        <taxon>Viridiplantae</taxon>
        <taxon>Streptophyta</taxon>
        <taxon>Embryophyta</taxon>
        <taxon>Tracheophyta</taxon>
        <taxon>Spermatophyta</taxon>
        <taxon>Magnoliopsida</taxon>
        <taxon>eudicotyledons</taxon>
        <taxon>Gunneridae</taxon>
        <taxon>Pentapetalae</taxon>
        <taxon>asterids</taxon>
        <taxon>campanulids</taxon>
        <taxon>Asterales</taxon>
        <taxon>Asteraceae</taxon>
        <taxon>Asteroideae</taxon>
        <taxon>Anthemideae</taxon>
        <taxon>Anthemidinae</taxon>
        <taxon>Tanacetum</taxon>
    </lineage>
</organism>
<feature type="compositionally biased region" description="Acidic residues" evidence="1">
    <location>
        <begin position="81"/>
        <end position="98"/>
    </location>
</feature>
<dbReference type="EMBL" id="BKCJ010010339">
    <property type="protein sequence ID" value="GEU91135.1"/>
    <property type="molecule type" value="Genomic_DNA"/>
</dbReference>
<dbReference type="SUPFAM" id="SSF56672">
    <property type="entry name" value="DNA/RNA polymerases"/>
    <property type="match status" value="1"/>
</dbReference>
<evidence type="ECO:0000256" key="1">
    <source>
        <dbReference type="SAM" id="MobiDB-lite"/>
    </source>
</evidence>
<gene>
    <name evidence="2" type="ORF">Tci_063113</name>
</gene>
<reference evidence="2" key="1">
    <citation type="journal article" date="2019" name="Sci. Rep.">
        <title>Draft genome of Tanacetum cinerariifolium, the natural source of mosquito coil.</title>
        <authorList>
            <person name="Yamashiro T."/>
            <person name="Shiraishi A."/>
            <person name="Satake H."/>
            <person name="Nakayama K."/>
        </authorList>
    </citation>
    <scope>NUCLEOTIDE SEQUENCE</scope>
</reference>
<keyword evidence="2" id="KW-0808">Transferase</keyword>
<dbReference type="AlphaFoldDB" id="A0A6L2P270"/>
<dbReference type="PANTHER" id="PTHR15503">
    <property type="entry name" value="LDOC1 RELATED"/>
    <property type="match status" value="1"/>
</dbReference>
<name>A0A6L2P270_TANCI</name>
<feature type="compositionally biased region" description="Acidic residues" evidence="1">
    <location>
        <begin position="65"/>
        <end position="74"/>
    </location>
</feature>
<keyword evidence="2" id="KW-0695">RNA-directed DNA polymerase</keyword>
<dbReference type="GO" id="GO:0003964">
    <property type="term" value="F:RNA-directed DNA polymerase activity"/>
    <property type="evidence" value="ECO:0007669"/>
    <property type="project" value="UniProtKB-KW"/>
</dbReference>
<dbReference type="InterPro" id="IPR043502">
    <property type="entry name" value="DNA/RNA_pol_sf"/>
</dbReference>
<feature type="region of interest" description="Disordered" evidence="1">
    <location>
        <begin position="64"/>
        <end position="115"/>
    </location>
</feature>
<dbReference type="InterPro" id="IPR032567">
    <property type="entry name" value="RTL1-rel"/>
</dbReference>
<dbReference type="PANTHER" id="PTHR15503:SF45">
    <property type="entry name" value="RNA-DIRECTED DNA POLYMERASE HOMOLOG"/>
    <property type="match status" value="1"/>
</dbReference>
<evidence type="ECO:0000313" key="2">
    <source>
        <dbReference type="EMBL" id="GEU91135.1"/>
    </source>
</evidence>
<protein>
    <submittedName>
        <fullName evidence="2">Putative reverse transcriptase domain-containing protein</fullName>
    </submittedName>
</protein>
<keyword evidence="2" id="KW-0548">Nucleotidyltransferase</keyword>
<proteinExistence type="predicted"/>
<accession>A0A6L2P270</accession>
<dbReference type="Gene3D" id="3.10.10.10">
    <property type="entry name" value="HIV Type 1 Reverse Transcriptase, subunit A, domain 1"/>
    <property type="match status" value="1"/>
</dbReference>
<sequence length="527" mass="59677">MSYTSISLDSDPSAWGIPLTDADEVLEMDPYKEFTQQGKATPLSPAYVPDPIKLEYHVPVYVPEPVEDPEEDPIDYATGGDADEDKEEDSCEDDDDKEEEHLAPADSSGVASPAIDRVPFAEEIETFEIDESAATPPPPPAYHTTSRMYVRSQALIPFPFETEVAGFLPYLLHHHLYSLHYHHHFPRFPHRHYLYHHHILLALLMLRVEIFEADIPPQKRLLLTALTPRIEVEESFAAARQPGSTVARMVDYNFVDTVDAIIRASERRIMAFIKMVNLRVIYKDSVRKQESEKFYTRQHDAQMDRAALRDEVDTLRRRMFPDESNKVKKYVSGLPDMIQGSVMASKPKKMQDTIEFATEIMDQKIWHYKKDCLKLRNKNHGNLAGNGNAMAMAYVVGTTGADPNFNVVTSTFLLNNCYASSLFETVTDRSFVSTSFSSLIDIVQTTLDLGYDIELADGIPPVRKVEFQIDLVPGVPSLARAPYRLAPSKMKELSDQLLEFFDKGFIRPSSSPWGASILFVKKKDGSF</sequence>
<comment type="caution">
    <text evidence="2">The sequence shown here is derived from an EMBL/GenBank/DDBJ whole genome shotgun (WGS) entry which is preliminary data.</text>
</comment>